<feature type="transmembrane region" description="Helical" evidence="1">
    <location>
        <begin position="61"/>
        <end position="81"/>
    </location>
</feature>
<keyword evidence="1" id="KW-1133">Transmembrane helix</keyword>
<reference evidence="2 3" key="1">
    <citation type="submission" date="2014-04" db="EMBL/GenBank/DDBJ databases">
        <authorList>
            <consortium name="DOE Joint Genome Institute"/>
            <person name="Kuo A."/>
            <person name="Kohler A."/>
            <person name="Costa M.D."/>
            <person name="Nagy L.G."/>
            <person name="Floudas D."/>
            <person name="Copeland A."/>
            <person name="Barry K.W."/>
            <person name="Cichocki N."/>
            <person name="Veneault-Fourrey C."/>
            <person name="LaButti K."/>
            <person name="Lindquist E.A."/>
            <person name="Lipzen A."/>
            <person name="Lundell T."/>
            <person name="Morin E."/>
            <person name="Murat C."/>
            <person name="Sun H."/>
            <person name="Tunlid A."/>
            <person name="Henrissat B."/>
            <person name="Grigoriev I.V."/>
            <person name="Hibbett D.S."/>
            <person name="Martin F."/>
            <person name="Nordberg H.P."/>
            <person name="Cantor M.N."/>
            <person name="Hua S.X."/>
        </authorList>
    </citation>
    <scope>NUCLEOTIDE SEQUENCE [LARGE SCALE GENOMIC DNA]</scope>
    <source>
        <strain evidence="2 3">Marx 270</strain>
    </source>
</reference>
<evidence type="ECO:0000313" key="2">
    <source>
        <dbReference type="EMBL" id="KIO10487.1"/>
    </source>
</evidence>
<feature type="transmembrane region" description="Helical" evidence="1">
    <location>
        <begin position="108"/>
        <end position="126"/>
    </location>
</feature>
<organism evidence="2 3">
    <name type="scientific">Pisolithus tinctorius Marx 270</name>
    <dbReference type="NCBI Taxonomy" id="870435"/>
    <lineage>
        <taxon>Eukaryota</taxon>
        <taxon>Fungi</taxon>
        <taxon>Dikarya</taxon>
        <taxon>Basidiomycota</taxon>
        <taxon>Agaricomycotina</taxon>
        <taxon>Agaricomycetes</taxon>
        <taxon>Agaricomycetidae</taxon>
        <taxon>Boletales</taxon>
        <taxon>Sclerodermatineae</taxon>
        <taxon>Pisolithaceae</taxon>
        <taxon>Pisolithus</taxon>
    </lineage>
</organism>
<dbReference type="AlphaFoldDB" id="A0A0C3KLK2"/>
<gene>
    <name evidence="2" type="ORF">M404DRAFT_995676</name>
</gene>
<proteinExistence type="predicted"/>
<dbReference type="EMBL" id="KN831952">
    <property type="protein sequence ID" value="KIO10487.1"/>
    <property type="molecule type" value="Genomic_DNA"/>
</dbReference>
<dbReference type="HOGENOM" id="CLU_1038852_0_0_1"/>
<sequence>MWTVIQRRRPLFGARNASSYASAFLDSIKDVGHPARHLTYPKATPFYEQLKPIPSVRYTKSFLFLTALAVSLAMDVTWRYWPQKQITITKEDGTTEVAYAPRPISHRLLMLTMHLGIGASVAAYLVNKRRMHVHKVWLLPRTVQKKQGKTPSNAPQEIKPTIDVVVKTYSWHSPRFTFAYNPSVAGFTSSGENVTLRVALEPGKPENTFILKTKGALVDGKAVPRILAKDSILSSLHSKIV</sequence>
<dbReference type="OrthoDB" id="2623341at2759"/>
<evidence type="ECO:0000313" key="3">
    <source>
        <dbReference type="Proteomes" id="UP000054217"/>
    </source>
</evidence>
<name>A0A0C3KLK2_PISTI</name>
<keyword evidence="3" id="KW-1185">Reference proteome</keyword>
<dbReference type="InParanoid" id="A0A0C3KLK2"/>
<keyword evidence="1" id="KW-0812">Transmembrane</keyword>
<keyword evidence="1" id="KW-0472">Membrane</keyword>
<reference evidence="3" key="2">
    <citation type="submission" date="2015-01" db="EMBL/GenBank/DDBJ databases">
        <title>Evolutionary Origins and Diversification of the Mycorrhizal Mutualists.</title>
        <authorList>
            <consortium name="DOE Joint Genome Institute"/>
            <consortium name="Mycorrhizal Genomics Consortium"/>
            <person name="Kohler A."/>
            <person name="Kuo A."/>
            <person name="Nagy L.G."/>
            <person name="Floudas D."/>
            <person name="Copeland A."/>
            <person name="Barry K.W."/>
            <person name="Cichocki N."/>
            <person name="Veneault-Fourrey C."/>
            <person name="LaButti K."/>
            <person name="Lindquist E.A."/>
            <person name="Lipzen A."/>
            <person name="Lundell T."/>
            <person name="Morin E."/>
            <person name="Murat C."/>
            <person name="Riley R."/>
            <person name="Ohm R."/>
            <person name="Sun H."/>
            <person name="Tunlid A."/>
            <person name="Henrissat B."/>
            <person name="Grigoriev I.V."/>
            <person name="Hibbett D.S."/>
            <person name="Martin F."/>
        </authorList>
    </citation>
    <scope>NUCLEOTIDE SEQUENCE [LARGE SCALE GENOMIC DNA]</scope>
    <source>
        <strain evidence="3">Marx 270</strain>
    </source>
</reference>
<dbReference type="Proteomes" id="UP000054217">
    <property type="component" value="Unassembled WGS sequence"/>
</dbReference>
<protein>
    <submittedName>
        <fullName evidence="2">Uncharacterized protein</fullName>
    </submittedName>
</protein>
<accession>A0A0C3KLK2</accession>
<evidence type="ECO:0000256" key="1">
    <source>
        <dbReference type="SAM" id="Phobius"/>
    </source>
</evidence>